<dbReference type="InterPro" id="IPR052806">
    <property type="entry name" value="Fasciclin-like_AGP"/>
</dbReference>
<gene>
    <name evidence="3" type="ORF">RDI58_019826</name>
</gene>
<dbReference type="InterPro" id="IPR000782">
    <property type="entry name" value="FAS1_domain"/>
</dbReference>
<name>A0AAN8T5F1_SOLBU</name>
<evidence type="ECO:0000259" key="2">
    <source>
        <dbReference type="SMART" id="SM00554"/>
    </source>
</evidence>
<dbReference type="SUPFAM" id="SSF82153">
    <property type="entry name" value="FAS1 domain"/>
    <property type="match status" value="2"/>
</dbReference>
<comment type="similarity">
    <text evidence="1">Belongs to the fasciclin-like AGP family.</text>
</comment>
<dbReference type="SMART" id="SM00554">
    <property type="entry name" value="FAS1"/>
    <property type="match status" value="2"/>
</dbReference>
<organism evidence="3 4">
    <name type="scientific">Solanum bulbocastanum</name>
    <name type="common">Wild potato</name>
    <dbReference type="NCBI Taxonomy" id="147425"/>
    <lineage>
        <taxon>Eukaryota</taxon>
        <taxon>Viridiplantae</taxon>
        <taxon>Streptophyta</taxon>
        <taxon>Embryophyta</taxon>
        <taxon>Tracheophyta</taxon>
        <taxon>Spermatophyta</taxon>
        <taxon>Magnoliopsida</taxon>
        <taxon>eudicotyledons</taxon>
        <taxon>Gunneridae</taxon>
        <taxon>Pentapetalae</taxon>
        <taxon>asterids</taxon>
        <taxon>lamiids</taxon>
        <taxon>Solanales</taxon>
        <taxon>Solanaceae</taxon>
        <taxon>Solanoideae</taxon>
        <taxon>Solaneae</taxon>
        <taxon>Solanum</taxon>
    </lineage>
</organism>
<comment type="caution">
    <text evidence="3">The sequence shown here is derived from an EMBL/GenBank/DDBJ whole genome shotgun (WGS) entry which is preliminary data.</text>
</comment>
<dbReference type="Gene3D" id="2.30.180.10">
    <property type="entry name" value="FAS1 domain"/>
    <property type="match status" value="1"/>
</dbReference>
<feature type="domain" description="FAS1" evidence="2">
    <location>
        <begin position="237"/>
        <end position="326"/>
    </location>
</feature>
<keyword evidence="4" id="KW-1185">Reference proteome</keyword>
<evidence type="ECO:0000313" key="4">
    <source>
        <dbReference type="Proteomes" id="UP001371456"/>
    </source>
</evidence>
<dbReference type="PANTHER" id="PTHR33985">
    <property type="entry name" value="OS02G0491300 PROTEIN-RELATED"/>
    <property type="match status" value="1"/>
</dbReference>
<evidence type="ECO:0000313" key="3">
    <source>
        <dbReference type="EMBL" id="KAK6782030.1"/>
    </source>
</evidence>
<protein>
    <recommendedName>
        <fullName evidence="2">FAS1 domain-containing protein</fullName>
    </recommendedName>
</protein>
<proteinExistence type="inferred from homology"/>
<evidence type="ECO:0000256" key="1">
    <source>
        <dbReference type="ARBA" id="ARBA00007843"/>
    </source>
</evidence>
<dbReference type="EMBL" id="JBANQN010000008">
    <property type="protein sequence ID" value="KAK6782030.1"/>
    <property type="molecule type" value="Genomic_DNA"/>
</dbReference>
<dbReference type="AlphaFoldDB" id="A0AAN8T5F1"/>
<accession>A0AAN8T5F1</accession>
<feature type="domain" description="FAS1" evidence="2">
    <location>
        <begin position="77"/>
        <end position="180"/>
    </location>
</feature>
<dbReference type="Proteomes" id="UP001371456">
    <property type="component" value="Unassembled WGS sequence"/>
</dbReference>
<sequence length="541" mass="60103">MLINPCYQSPFNSLTMAFFNTIAFTFFCFLLSCPSSTQTPSPPPPSSAHTAAVALRNRGYSLFASTIDSTNNNFSGTIFVPPDFIFSANIRPSPPRPSSLLLRYHTLKTPLTWVKLFSNDVNGVQTLYNNNCLFFFKSSTGQVSVSSTQNSIGFVKIRQPDIYVDNHVTVHGIDGVLDPTSATKCSVQTSVIIQSERHRRSLLDHAVRALRRRRFTVAATTLTIKRPELLTLASVSLFAPSDMGLFSQPQGFHYDYRHHVVPQRYRFGDLATNTLTVFQTLAPNKTLVVYFNDGVLTVNGVIVNSTEVYRNRWIVVLSVSMSLDDAGYLLDSGSFVPSPSPATMDIRFPDERINGSVMSPSPATMEIRYPDEIINPSVESPLPETMGFDYPDEINNPSVESPLLETMGFGYPDEINNAGVPASMDMYYPEERIDASVGRSQFPLGATMDERVKDLSTSVKSPSPATMKDSWCVFGMEGRDLLCQANSPNPRKEDVIEEGVAEYAPSDVKDESVPLISEEDIRMGHNHEDHLNIANDLFFYL</sequence>
<dbReference type="PANTHER" id="PTHR33985:SF20">
    <property type="entry name" value="FAS1 DOMAIN-CONTAINING PROTEIN"/>
    <property type="match status" value="1"/>
</dbReference>
<reference evidence="3 4" key="1">
    <citation type="submission" date="2024-02" db="EMBL/GenBank/DDBJ databases">
        <title>de novo genome assembly of Solanum bulbocastanum strain 11H21.</title>
        <authorList>
            <person name="Hosaka A.J."/>
        </authorList>
    </citation>
    <scope>NUCLEOTIDE SEQUENCE [LARGE SCALE GENOMIC DNA]</scope>
    <source>
        <tissue evidence="3">Young leaves</tissue>
    </source>
</reference>
<dbReference type="InterPro" id="IPR036378">
    <property type="entry name" value="FAS1_dom_sf"/>
</dbReference>